<dbReference type="InterPro" id="IPR007213">
    <property type="entry name" value="Ppm1/Ppm2/Tcmp"/>
</dbReference>
<organism evidence="7 8">
    <name type="scientific">Mycobacterium riyadhense</name>
    <dbReference type="NCBI Taxonomy" id="486698"/>
    <lineage>
        <taxon>Bacteria</taxon>
        <taxon>Bacillati</taxon>
        <taxon>Actinomycetota</taxon>
        <taxon>Actinomycetes</taxon>
        <taxon>Mycobacteriales</taxon>
        <taxon>Mycobacteriaceae</taxon>
        <taxon>Mycobacterium</taxon>
    </lineage>
</organism>
<dbReference type="InterPro" id="IPR011610">
    <property type="entry name" value="SAM_mthyl_Trfase_ML2640-like"/>
</dbReference>
<dbReference type="EMBL" id="LQPQ01000061">
    <property type="protein sequence ID" value="ORW81216.1"/>
    <property type="molecule type" value="Genomic_DNA"/>
</dbReference>
<dbReference type="SUPFAM" id="SSF53335">
    <property type="entry name" value="S-adenosyl-L-methionine-dependent methyltransferases"/>
    <property type="match status" value="1"/>
</dbReference>
<dbReference type="PANTHER" id="PTHR43619:SF2">
    <property type="entry name" value="S-ADENOSYL-L-METHIONINE-DEPENDENT METHYLTRANSFERASES SUPERFAMILY PROTEIN"/>
    <property type="match status" value="1"/>
</dbReference>
<dbReference type="AlphaFoldDB" id="A0A1X2CZ30"/>
<name>A0A1X2CZ30_9MYCO</name>
<keyword evidence="5 6" id="KW-0949">S-adenosyl-L-methionine</keyword>
<evidence type="ECO:0000256" key="2">
    <source>
        <dbReference type="ARBA" id="ARBA00008138"/>
    </source>
</evidence>
<evidence type="ECO:0000313" key="8">
    <source>
        <dbReference type="Proteomes" id="UP000193087"/>
    </source>
</evidence>
<dbReference type="InterPro" id="IPR029063">
    <property type="entry name" value="SAM-dependent_MTases_sf"/>
</dbReference>
<evidence type="ECO:0000256" key="1">
    <source>
        <dbReference type="ARBA" id="ARBA00003907"/>
    </source>
</evidence>
<accession>A0A1X2CZ30</accession>
<keyword evidence="4 7" id="KW-0808">Transferase</keyword>
<evidence type="ECO:0000256" key="3">
    <source>
        <dbReference type="ARBA" id="ARBA00022603"/>
    </source>
</evidence>
<dbReference type="EC" id="2.1.1.-" evidence="6"/>
<evidence type="ECO:0000256" key="5">
    <source>
        <dbReference type="ARBA" id="ARBA00022691"/>
    </source>
</evidence>
<evidence type="ECO:0000313" key="7">
    <source>
        <dbReference type="EMBL" id="ORW81216.1"/>
    </source>
</evidence>
<dbReference type="Proteomes" id="UP000193087">
    <property type="component" value="Unassembled WGS sequence"/>
</dbReference>
<dbReference type="RefSeq" id="WP_085250182.1">
    <property type="nucleotide sequence ID" value="NZ_CAJMWJ010000001.1"/>
</dbReference>
<comment type="function">
    <text evidence="1 6">Exhibits S-adenosyl-L-methionine-dependent methyltransferase activity.</text>
</comment>
<dbReference type="NCBIfam" id="TIGR00027">
    <property type="entry name" value="mthyl_TIGR00027"/>
    <property type="match status" value="1"/>
</dbReference>
<reference evidence="7 8" key="1">
    <citation type="submission" date="2016-01" db="EMBL/GenBank/DDBJ databases">
        <title>The new phylogeny of the genus Mycobacterium.</title>
        <authorList>
            <person name="Tarcisio F."/>
            <person name="Conor M."/>
            <person name="Antonella G."/>
            <person name="Elisabetta G."/>
            <person name="Giulia F.S."/>
            <person name="Sara T."/>
            <person name="Anna F."/>
            <person name="Clotilde B."/>
            <person name="Roberto B."/>
            <person name="Veronica D.S."/>
            <person name="Fabio R."/>
            <person name="Monica P."/>
            <person name="Olivier J."/>
            <person name="Enrico T."/>
            <person name="Nicola S."/>
        </authorList>
    </citation>
    <scope>NUCLEOTIDE SEQUENCE [LARGE SCALE GENOMIC DNA]</scope>
    <source>
        <strain evidence="7 8">DSM 45176</strain>
    </source>
</reference>
<comment type="similarity">
    <text evidence="2 6">Belongs to the UPF0677 family.</text>
</comment>
<gene>
    <name evidence="7" type="ORF">AWC22_17000</name>
</gene>
<dbReference type="OrthoDB" id="9806164at2"/>
<evidence type="ECO:0000256" key="4">
    <source>
        <dbReference type="ARBA" id="ARBA00022679"/>
    </source>
</evidence>
<dbReference type="GO" id="GO:0032259">
    <property type="term" value="P:methylation"/>
    <property type="evidence" value="ECO:0007669"/>
    <property type="project" value="UniProtKB-KW"/>
</dbReference>
<dbReference type="Gene3D" id="3.40.50.150">
    <property type="entry name" value="Vaccinia Virus protein VP39"/>
    <property type="match status" value="1"/>
</dbReference>
<keyword evidence="3 6" id="KW-0489">Methyltransferase</keyword>
<comment type="caution">
    <text evidence="7">The sequence shown here is derived from an EMBL/GenBank/DDBJ whole genome shotgun (WGS) entry which is preliminary data.</text>
</comment>
<dbReference type="Pfam" id="PF04072">
    <property type="entry name" value="LCM"/>
    <property type="match status" value="1"/>
</dbReference>
<proteinExistence type="inferred from homology"/>
<dbReference type="GO" id="GO:0008168">
    <property type="term" value="F:methyltransferase activity"/>
    <property type="evidence" value="ECO:0007669"/>
    <property type="project" value="UniProtKB-UniRule"/>
</dbReference>
<dbReference type="STRING" id="486698.AWC22_17000"/>
<sequence>MTTPQFGSLRSDDDQWDIVSGVGYTALLVAGWRALHAVSPQPLVTDEYAKSFIEASADPYLTGLLANPGTSEDETAFPRLYGVQTRFFDDFFCAAADAGIRQAVIIAAGLDSRAYRLDWQSGTTVFEVDLPKVLEFKAHVLDEQGAELKARRSEVAADLRADWPTPLKAAGFDPQQPSAWSVEGLLPYLTGEAQQSLLSRIGELCAPGSRLAMGALGSRLDHEQLVALEAIHPGVNLSGDVDFSALTYDDTTTDPAQWLASHGWAVEPVRTTLDLQAGYGMTPPDVDVKIDSFMRSQYITATKVL</sequence>
<keyword evidence="8" id="KW-1185">Reference proteome</keyword>
<evidence type="ECO:0000256" key="6">
    <source>
        <dbReference type="RuleBase" id="RU362030"/>
    </source>
</evidence>
<protein>
    <recommendedName>
        <fullName evidence="6">S-adenosyl-L-methionine-dependent methyltransferase</fullName>
        <ecNumber evidence="6">2.1.1.-</ecNumber>
    </recommendedName>
</protein>
<dbReference type="GeneID" id="93494987"/>
<dbReference type="PANTHER" id="PTHR43619">
    <property type="entry name" value="S-ADENOSYL-L-METHIONINE-DEPENDENT METHYLTRANSFERASE YKTD-RELATED"/>
    <property type="match status" value="1"/>
</dbReference>